<dbReference type="SMART" id="SM01234">
    <property type="entry name" value="Haemolytic"/>
    <property type="match status" value="1"/>
</dbReference>
<accession>A0ABN1MJR0</accession>
<gene>
    <name evidence="2" type="primary">yidD</name>
    <name evidence="2" type="ORF">GCM10009117_26060</name>
</gene>
<organism evidence="2 3">
    <name type="scientific">Gangjinia marincola</name>
    <dbReference type="NCBI Taxonomy" id="578463"/>
    <lineage>
        <taxon>Bacteria</taxon>
        <taxon>Pseudomonadati</taxon>
        <taxon>Bacteroidota</taxon>
        <taxon>Flavobacteriia</taxon>
        <taxon>Flavobacteriales</taxon>
        <taxon>Flavobacteriaceae</taxon>
        <taxon>Gangjinia</taxon>
    </lineage>
</organism>
<protein>
    <recommendedName>
        <fullName evidence="1">Putative membrane protein insertion efficiency factor</fullName>
    </recommendedName>
</protein>
<dbReference type="InterPro" id="IPR002696">
    <property type="entry name" value="Membr_insert_effic_factor_YidD"/>
</dbReference>
<keyword evidence="3" id="KW-1185">Reference proteome</keyword>
<comment type="similarity">
    <text evidence="1">Belongs to the UPF0161 family.</text>
</comment>
<comment type="caution">
    <text evidence="2">The sequence shown here is derived from an EMBL/GenBank/DDBJ whole genome shotgun (WGS) entry which is preliminary data.</text>
</comment>
<name>A0ABN1MJR0_9FLAO</name>
<sequence>MGKLIAYPLILLVKGYQRFISPLTPATCRYQPSCSQYTLEALKIHGGLKGGYLSLKRIFSCHPWGGSGYDPVPPKE</sequence>
<comment type="subcellular location">
    <subcellularLocation>
        <location evidence="1">Cell membrane</location>
        <topology evidence="1">Peripheral membrane protein</topology>
        <orientation evidence="1">Cytoplasmic side</orientation>
    </subcellularLocation>
</comment>
<proteinExistence type="inferred from homology"/>
<dbReference type="PANTHER" id="PTHR33383:SF1">
    <property type="entry name" value="MEMBRANE PROTEIN INSERTION EFFICIENCY FACTOR-RELATED"/>
    <property type="match status" value="1"/>
</dbReference>
<comment type="function">
    <text evidence="1">Could be involved in insertion of integral membrane proteins into the membrane.</text>
</comment>
<keyword evidence="1" id="KW-0472">Membrane</keyword>
<dbReference type="Pfam" id="PF01809">
    <property type="entry name" value="YidD"/>
    <property type="match status" value="1"/>
</dbReference>
<evidence type="ECO:0000313" key="2">
    <source>
        <dbReference type="EMBL" id="GAA0873459.1"/>
    </source>
</evidence>
<dbReference type="PANTHER" id="PTHR33383">
    <property type="entry name" value="MEMBRANE PROTEIN INSERTION EFFICIENCY FACTOR-RELATED"/>
    <property type="match status" value="1"/>
</dbReference>
<dbReference type="HAMAP" id="MF_00386">
    <property type="entry name" value="UPF0161_YidD"/>
    <property type="match status" value="1"/>
</dbReference>
<evidence type="ECO:0000256" key="1">
    <source>
        <dbReference type="HAMAP-Rule" id="MF_00386"/>
    </source>
</evidence>
<dbReference type="RefSeq" id="WP_343768514.1">
    <property type="nucleotide sequence ID" value="NZ_BAAAFG010000016.1"/>
</dbReference>
<evidence type="ECO:0000313" key="3">
    <source>
        <dbReference type="Proteomes" id="UP001500507"/>
    </source>
</evidence>
<reference evidence="2 3" key="1">
    <citation type="journal article" date="2019" name="Int. J. Syst. Evol. Microbiol.">
        <title>The Global Catalogue of Microorganisms (GCM) 10K type strain sequencing project: providing services to taxonomists for standard genome sequencing and annotation.</title>
        <authorList>
            <consortium name="The Broad Institute Genomics Platform"/>
            <consortium name="The Broad Institute Genome Sequencing Center for Infectious Disease"/>
            <person name="Wu L."/>
            <person name="Ma J."/>
        </authorList>
    </citation>
    <scope>NUCLEOTIDE SEQUENCE [LARGE SCALE GENOMIC DNA]</scope>
    <source>
        <strain evidence="2 3">JCM 16082</strain>
    </source>
</reference>
<dbReference type="Proteomes" id="UP001500507">
    <property type="component" value="Unassembled WGS sequence"/>
</dbReference>
<dbReference type="NCBIfam" id="TIGR00278">
    <property type="entry name" value="membrane protein insertion efficiency factor YidD"/>
    <property type="match status" value="1"/>
</dbReference>
<dbReference type="EMBL" id="BAAAFG010000016">
    <property type="protein sequence ID" value="GAA0873459.1"/>
    <property type="molecule type" value="Genomic_DNA"/>
</dbReference>
<keyword evidence="1" id="KW-1003">Cell membrane</keyword>